<evidence type="ECO:0000313" key="3">
    <source>
        <dbReference type="EMBL" id="CAF3486155.1"/>
    </source>
</evidence>
<dbReference type="Proteomes" id="UP000663872">
    <property type="component" value="Unassembled WGS sequence"/>
</dbReference>
<evidence type="ECO:0000313" key="8">
    <source>
        <dbReference type="EMBL" id="CAF4461566.1"/>
    </source>
</evidence>
<dbReference type="EMBL" id="CAJOBP010000042">
    <property type="protein sequence ID" value="CAF4108625.1"/>
    <property type="molecule type" value="Genomic_DNA"/>
</dbReference>
<reference evidence="5" key="1">
    <citation type="submission" date="2021-02" db="EMBL/GenBank/DDBJ databases">
        <authorList>
            <person name="Nowell W R."/>
        </authorList>
    </citation>
    <scope>NUCLEOTIDE SEQUENCE</scope>
</reference>
<dbReference type="EMBL" id="CAJOBS010000161">
    <property type="protein sequence ID" value="CAF4511403.1"/>
    <property type="molecule type" value="Genomic_DNA"/>
</dbReference>
<evidence type="ECO:0000313" key="6">
    <source>
        <dbReference type="EMBL" id="CAF4108625.1"/>
    </source>
</evidence>
<evidence type="ECO:0000313" key="10">
    <source>
        <dbReference type="Proteomes" id="UP000663872"/>
    </source>
</evidence>
<dbReference type="Proteomes" id="UP000663869">
    <property type="component" value="Unassembled WGS sequence"/>
</dbReference>
<gene>
    <name evidence="4" type="ORF">FME351_LOCUS23396</name>
    <name evidence="5" type="ORF">GRG538_LOCUS28845</name>
    <name evidence="3" type="ORF">KIK155_LOCUS14834</name>
    <name evidence="8" type="ORF">QYT958_LOCUS1464</name>
    <name evidence="2" type="ORF">TIS948_LOCUS25438</name>
    <name evidence="9" type="ORF">TOA249_LOCUS4282</name>
    <name evidence="7" type="ORF">TSG867_LOCUS4260</name>
    <name evidence="6" type="ORF">UJA718_LOCUS770</name>
</gene>
<evidence type="ECO:0000313" key="9">
    <source>
        <dbReference type="EMBL" id="CAF4511403.1"/>
    </source>
</evidence>
<proteinExistence type="predicted"/>
<dbReference type="Proteomes" id="UP000663873">
    <property type="component" value="Unassembled WGS sequence"/>
</dbReference>
<dbReference type="EMBL" id="CAJNYV010002528">
    <property type="protein sequence ID" value="CAF3486155.1"/>
    <property type="molecule type" value="Genomic_DNA"/>
</dbReference>
<dbReference type="Proteomes" id="UP000663848">
    <property type="component" value="Unassembled WGS sequence"/>
</dbReference>
<dbReference type="EMBL" id="CAJOBR010000082">
    <property type="protein sequence ID" value="CAF4461566.1"/>
    <property type="molecule type" value="Genomic_DNA"/>
</dbReference>
<dbReference type="Proteomes" id="UP000663838">
    <property type="component" value="Unassembled WGS sequence"/>
</dbReference>
<feature type="compositionally biased region" description="Basic and acidic residues" evidence="1">
    <location>
        <begin position="30"/>
        <end position="53"/>
    </location>
</feature>
<evidence type="ECO:0000313" key="5">
    <source>
        <dbReference type="EMBL" id="CAF3708594.1"/>
    </source>
</evidence>
<feature type="region of interest" description="Disordered" evidence="1">
    <location>
        <begin position="1"/>
        <end position="54"/>
    </location>
</feature>
<dbReference type="EMBL" id="CAJNYT010005025">
    <property type="protein sequence ID" value="CAF3708594.1"/>
    <property type="molecule type" value="Genomic_DNA"/>
</dbReference>
<keyword evidence="11" id="KW-1185">Reference proteome</keyword>
<dbReference type="EMBL" id="CAJNXB010004406">
    <property type="protein sequence ID" value="CAF3375270.1"/>
    <property type="molecule type" value="Genomic_DNA"/>
</dbReference>
<evidence type="ECO:0000313" key="7">
    <source>
        <dbReference type="EMBL" id="CAF4269783.1"/>
    </source>
</evidence>
<dbReference type="OrthoDB" id="10017439at2759"/>
<evidence type="ECO:0000313" key="2">
    <source>
        <dbReference type="EMBL" id="CAF3375270.1"/>
    </source>
</evidence>
<dbReference type="Proteomes" id="UP000663865">
    <property type="component" value="Unassembled WGS sequence"/>
</dbReference>
<dbReference type="EMBL" id="CAJNYU010003048">
    <property type="protein sequence ID" value="CAF3630098.1"/>
    <property type="molecule type" value="Genomic_DNA"/>
</dbReference>
<protein>
    <submittedName>
        <fullName evidence="5">Uncharacterized protein</fullName>
    </submittedName>
</protein>
<feature type="compositionally biased region" description="Basic residues" evidence="1">
    <location>
        <begin position="13"/>
        <end position="29"/>
    </location>
</feature>
<dbReference type="EMBL" id="CAJOBQ010000136">
    <property type="protein sequence ID" value="CAF4269783.1"/>
    <property type="molecule type" value="Genomic_DNA"/>
</dbReference>
<dbReference type="AlphaFoldDB" id="A0A818VGR1"/>
<feature type="compositionally biased region" description="Basic and acidic residues" evidence="1">
    <location>
        <begin position="1"/>
        <end position="12"/>
    </location>
</feature>
<dbReference type="Proteomes" id="UP000663862">
    <property type="component" value="Unassembled WGS sequence"/>
</dbReference>
<sequence>MPPGERNVEPQKKRSNKVRRKNQKSKPKPRTTDNKDPKNSIKIARDGTQRDFNKLTPANLSSLRWDNAVTDATLEDDRIEQYKELRRQRYCEAREQAIQTLVEKMKKTPMNVSDK</sequence>
<name>A0A818VGR1_9BILA</name>
<comment type="caution">
    <text evidence="5">The sequence shown here is derived from an EMBL/GenBank/DDBJ whole genome shotgun (WGS) entry which is preliminary data.</text>
</comment>
<evidence type="ECO:0000313" key="11">
    <source>
        <dbReference type="Proteomes" id="UP000663873"/>
    </source>
</evidence>
<evidence type="ECO:0000256" key="1">
    <source>
        <dbReference type="SAM" id="MobiDB-lite"/>
    </source>
</evidence>
<organism evidence="5 10">
    <name type="scientific">Rotaria socialis</name>
    <dbReference type="NCBI Taxonomy" id="392032"/>
    <lineage>
        <taxon>Eukaryota</taxon>
        <taxon>Metazoa</taxon>
        <taxon>Spiralia</taxon>
        <taxon>Gnathifera</taxon>
        <taxon>Rotifera</taxon>
        <taxon>Eurotatoria</taxon>
        <taxon>Bdelloidea</taxon>
        <taxon>Philodinida</taxon>
        <taxon>Philodinidae</taxon>
        <taxon>Rotaria</taxon>
    </lineage>
</organism>
<accession>A0A818VGR1</accession>
<evidence type="ECO:0000313" key="4">
    <source>
        <dbReference type="EMBL" id="CAF3630098.1"/>
    </source>
</evidence>
<dbReference type="Proteomes" id="UP000663825">
    <property type="component" value="Unassembled WGS sequence"/>
</dbReference>